<proteinExistence type="predicted"/>
<name>A0A8S5N232_9CAUD</name>
<protein>
    <submittedName>
        <fullName evidence="1">Uncharacterized protein</fullName>
    </submittedName>
</protein>
<evidence type="ECO:0000313" key="1">
    <source>
        <dbReference type="EMBL" id="DAD88492.1"/>
    </source>
</evidence>
<reference evidence="1" key="1">
    <citation type="journal article" date="2021" name="Proc. Natl. Acad. Sci. U.S.A.">
        <title>A Catalog of Tens of Thousands of Viruses from Human Metagenomes Reveals Hidden Associations with Chronic Diseases.</title>
        <authorList>
            <person name="Tisza M.J."/>
            <person name="Buck C.B."/>
        </authorList>
    </citation>
    <scope>NUCLEOTIDE SEQUENCE</scope>
    <source>
        <strain evidence="1">Cttxo15</strain>
    </source>
</reference>
<accession>A0A8S5N232</accession>
<sequence>MDKETLIKKIFPNGYIHTFVGISLQKDDPEKLALFLEEEKEYLLYKGNDEDEIIQALKYIQEEVEKKYSQEV</sequence>
<organism evidence="1">
    <name type="scientific">Podoviridae sp. cttxo15</name>
    <dbReference type="NCBI Taxonomy" id="2826584"/>
    <lineage>
        <taxon>Viruses</taxon>
        <taxon>Duplodnaviria</taxon>
        <taxon>Heunggongvirae</taxon>
        <taxon>Uroviricota</taxon>
        <taxon>Caudoviricetes</taxon>
    </lineage>
</organism>
<dbReference type="EMBL" id="BK015041">
    <property type="protein sequence ID" value="DAD88492.1"/>
    <property type="molecule type" value="Genomic_DNA"/>
</dbReference>